<dbReference type="PANTHER" id="PTHR11384">
    <property type="entry name" value="ATP-BINDING CASSETTE, SUB-FAMILY D MEMBER"/>
    <property type="match status" value="1"/>
</dbReference>
<evidence type="ECO:0000256" key="5">
    <source>
        <dbReference type="SAM" id="MobiDB-lite"/>
    </source>
</evidence>
<dbReference type="Gene3D" id="3.40.50.300">
    <property type="entry name" value="P-loop containing nucleotide triphosphate hydrolases"/>
    <property type="match status" value="2"/>
</dbReference>
<feature type="domain" description="ABC transmembrane type-1" evidence="7">
    <location>
        <begin position="62"/>
        <end position="206"/>
    </location>
</feature>
<dbReference type="Pfam" id="PF06472">
    <property type="entry name" value="ABC_membrane_2"/>
    <property type="match status" value="1"/>
</dbReference>
<feature type="region of interest" description="Disordered" evidence="5">
    <location>
        <begin position="1"/>
        <end position="53"/>
    </location>
</feature>
<accession>A0A1Y2HAG5</accession>
<evidence type="ECO:0000256" key="2">
    <source>
        <dbReference type="ARBA" id="ARBA00022692"/>
    </source>
</evidence>
<keyword evidence="2 6" id="KW-0812">Transmembrane</keyword>
<dbReference type="EMBL" id="MCFL01000108">
    <property type="protein sequence ID" value="ORZ30022.1"/>
    <property type="molecule type" value="Genomic_DNA"/>
</dbReference>
<dbReference type="OrthoDB" id="422637at2759"/>
<evidence type="ECO:0000313" key="8">
    <source>
        <dbReference type="EMBL" id="ORZ30022.1"/>
    </source>
</evidence>
<dbReference type="PANTHER" id="PTHR11384:SF59">
    <property type="entry name" value="LYSOSOMAL COBALAMIN TRANSPORTER ABCD4"/>
    <property type="match status" value="1"/>
</dbReference>
<dbReference type="GO" id="GO:0006635">
    <property type="term" value="P:fatty acid beta-oxidation"/>
    <property type="evidence" value="ECO:0007669"/>
    <property type="project" value="TreeGrafter"/>
</dbReference>
<reference evidence="8 9" key="1">
    <citation type="submission" date="2016-07" db="EMBL/GenBank/DDBJ databases">
        <title>Pervasive Adenine N6-methylation of Active Genes in Fungi.</title>
        <authorList>
            <consortium name="DOE Joint Genome Institute"/>
            <person name="Mondo S.J."/>
            <person name="Dannebaum R.O."/>
            <person name="Kuo R.C."/>
            <person name="Labutti K."/>
            <person name="Haridas S."/>
            <person name="Kuo A."/>
            <person name="Salamov A."/>
            <person name="Ahrendt S.R."/>
            <person name="Lipzen A."/>
            <person name="Sullivan W."/>
            <person name="Andreopoulos W.B."/>
            <person name="Clum A."/>
            <person name="Lindquist E."/>
            <person name="Daum C."/>
            <person name="Ramamoorthy G.K."/>
            <person name="Gryganskyi A."/>
            <person name="Culley D."/>
            <person name="Magnuson J.K."/>
            <person name="James T.Y."/>
            <person name="O'Malley M.A."/>
            <person name="Stajich J.E."/>
            <person name="Spatafora J.W."/>
            <person name="Visel A."/>
            <person name="Grigoriev I.V."/>
        </authorList>
    </citation>
    <scope>NUCLEOTIDE SEQUENCE [LARGE SCALE GENOMIC DNA]</scope>
    <source>
        <strain evidence="8 9">PL171</strain>
    </source>
</reference>
<comment type="caution">
    <text evidence="8">The sequence shown here is derived from an EMBL/GenBank/DDBJ whole genome shotgun (WGS) entry which is preliminary data.</text>
</comment>
<dbReference type="AlphaFoldDB" id="A0A1Y2HAG5"/>
<dbReference type="InterPro" id="IPR027417">
    <property type="entry name" value="P-loop_NTPase"/>
</dbReference>
<dbReference type="GO" id="GO:0005324">
    <property type="term" value="F:long-chain fatty acid transmembrane transporter activity"/>
    <property type="evidence" value="ECO:0007669"/>
    <property type="project" value="TreeGrafter"/>
</dbReference>
<dbReference type="InterPro" id="IPR050835">
    <property type="entry name" value="ABC_transporter_sub-D"/>
</dbReference>
<dbReference type="Proteomes" id="UP000193411">
    <property type="component" value="Unassembled WGS sequence"/>
</dbReference>
<dbReference type="STRING" id="765915.A0A1Y2HAG5"/>
<evidence type="ECO:0000256" key="3">
    <source>
        <dbReference type="ARBA" id="ARBA00022989"/>
    </source>
</evidence>
<dbReference type="GO" id="GO:0140359">
    <property type="term" value="F:ABC-type transporter activity"/>
    <property type="evidence" value="ECO:0007669"/>
    <property type="project" value="InterPro"/>
</dbReference>
<proteinExistence type="predicted"/>
<dbReference type="GO" id="GO:0007031">
    <property type="term" value="P:peroxisome organization"/>
    <property type="evidence" value="ECO:0007669"/>
    <property type="project" value="TreeGrafter"/>
</dbReference>
<dbReference type="InterPro" id="IPR011527">
    <property type="entry name" value="ABC1_TM_dom"/>
</dbReference>
<keyword evidence="9" id="KW-1185">Reference proteome</keyword>
<dbReference type="SUPFAM" id="SSF52540">
    <property type="entry name" value="P-loop containing nucleoside triphosphate hydrolases"/>
    <property type="match status" value="1"/>
</dbReference>
<sequence length="525" mass="57405">MNVVRSPRARRQPATGPHQHLNTGDDDTGSDSQPLLPHGPALPSSRSRMHHPSNSDSAVIVYQSGSLSSQFYSALIAKDKPQFLYLLLKALGILTVAALGKTAVVFLTQYLALSIRTATTTALHQFYCASFPKLLASQSPPDMLDQRIAQDIDRLSTLLAEFIESVILSPALIAYYTYNLTTLSGWSGPAIIYLYFVIGAFASSRLVDRVARSPITLSGPLPRSQEQHRLDASWSAVRVATLDMMRQHATCASSPNSSAISWLVAQNGFVAIYLVYKLTSLVSLTDKVSDILGHLTRVRSNLCLATPSGEVLFQDLSFSVGSADWLHLSGPNGVGKTSLFRAICGIWPIQRANCSSQQMLTSCSLTDQLILCSPLSRSHSTTLKPTPFCTTSSSGIYSNPISTWNPTTLCQTLPGPHARTSPTGPPASLQREQQRLAAVRLLLHVRHLRRLGTRVWVLVDEGVSAMDVHTEAHFWNMLKHEEVAVIAVSHHYRADKGVFNRAVELKPAVERLGIRCTRTLGCDTQ</sequence>
<evidence type="ECO:0000259" key="7">
    <source>
        <dbReference type="Pfam" id="PF06472"/>
    </source>
</evidence>
<organism evidence="8 9">
    <name type="scientific">Catenaria anguillulae PL171</name>
    <dbReference type="NCBI Taxonomy" id="765915"/>
    <lineage>
        <taxon>Eukaryota</taxon>
        <taxon>Fungi</taxon>
        <taxon>Fungi incertae sedis</taxon>
        <taxon>Blastocladiomycota</taxon>
        <taxon>Blastocladiomycetes</taxon>
        <taxon>Blastocladiales</taxon>
        <taxon>Catenariaceae</taxon>
        <taxon>Catenaria</taxon>
    </lineage>
</organism>
<gene>
    <name evidence="8" type="ORF">BCR44DRAFT_1446611</name>
</gene>
<feature type="transmembrane region" description="Helical" evidence="6">
    <location>
        <begin position="83"/>
        <end position="107"/>
    </location>
</feature>
<evidence type="ECO:0000256" key="1">
    <source>
        <dbReference type="ARBA" id="ARBA00022448"/>
    </source>
</evidence>
<keyword evidence="4 6" id="KW-0472">Membrane</keyword>
<evidence type="ECO:0000313" key="9">
    <source>
        <dbReference type="Proteomes" id="UP000193411"/>
    </source>
</evidence>
<dbReference type="GO" id="GO:0042760">
    <property type="term" value="P:very long-chain fatty acid catabolic process"/>
    <property type="evidence" value="ECO:0007669"/>
    <property type="project" value="TreeGrafter"/>
</dbReference>
<keyword evidence="1" id="KW-0813">Transport</keyword>
<keyword evidence="3 6" id="KW-1133">Transmembrane helix</keyword>
<dbReference type="GO" id="GO:0015910">
    <property type="term" value="P:long-chain fatty acid import into peroxisome"/>
    <property type="evidence" value="ECO:0007669"/>
    <property type="project" value="TreeGrafter"/>
</dbReference>
<name>A0A1Y2HAG5_9FUNG</name>
<dbReference type="GO" id="GO:0005524">
    <property type="term" value="F:ATP binding"/>
    <property type="evidence" value="ECO:0007669"/>
    <property type="project" value="InterPro"/>
</dbReference>
<evidence type="ECO:0000256" key="4">
    <source>
        <dbReference type="ARBA" id="ARBA00023136"/>
    </source>
</evidence>
<evidence type="ECO:0000256" key="6">
    <source>
        <dbReference type="SAM" id="Phobius"/>
    </source>
</evidence>
<protein>
    <submittedName>
        <fullName evidence="8">ABC transporter transmembrane region 2-domain-containing protein</fullName>
    </submittedName>
</protein>
<dbReference type="GO" id="GO:0005778">
    <property type="term" value="C:peroxisomal membrane"/>
    <property type="evidence" value="ECO:0007669"/>
    <property type="project" value="TreeGrafter"/>
</dbReference>